<dbReference type="EMBL" id="SRXU01000009">
    <property type="protein sequence ID" value="TGX38786.1"/>
    <property type="molecule type" value="Genomic_DNA"/>
</dbReference>
<gene>
    <name evidence="2" type="ORF">E5A74_18340</name>
</gene>
<evidence type="ECO:0000313" key="2">
    <source>
        <dbReference type="EMBL" id="TGX38786.1"/>
    </source>
</evidence>
<sequence>MLGRLAARLGFILCLALTVRGIAFVFAPTHPQPPRVIPDATAFAPGDPVPTSPEMRRAIEQVKASGGESNGAQLHYGRGEASVTVTPEQLAAARAIVRRDREAIDRQMAQIEAEERPDAVSFEPGQPMVDPNPDAH</sequence>
<dbReference type="Proteomes" id="UP000309848">
    <property type="component" value="Unassembled WGS sequence"/>
</dbReference>
<keyword evidence="3" id="KW-1185">Reference proteome</keyword>
<organism evidence="2 3">
    <name type="scientific">Sphingomonas naasensis</name>
    <dbReference type="NCBI Taxonomy" id="1344951"/>
    <lineage>
        <taxon>Bacteria</taxon>
        <taxon>Pseudomonadati</taxon>
        <taxon>Pseudomonadota</taxon>
        <taxon>Alphaproteobacteria</taxon>
        <taxon>Sphingomonadales</taxon>
        <taxon>Sphingomonadaceae</taxon>
        <taxon>Sphingomonas</taxon>
    </lineage>
</organism>
<comment type="caution">
    <text evidence="2">The sequence shown here is derived from an EMBL/GenBank/DDBJ whole genome shotgun (WGS) entry which is preliminary data.</text>
</comment>
<feature type="region of interest" description="Disordered" evidence="1">
    <location>
        <begin position="112"/>
        <end position="136"/>
    </location>
</feature>
<protein>
    <submittedName>
        <fullName evidence="2">Uncharacterized protein</fullName>
    </submittedName>
</protein>
<reference evidence="2 3" key="1">
    <citation type="submission" date="2019-04" db="EMBL/GenBank/DDBJ databases">
        <title>Sphingomonas psychrotolerans sp. nov., isolated from soil in the Tianshan Mountains, Xinjiang, China.</title>
        <authorList>
            <person name="Luo Y."/>
            <person name="Sheng H."/>
        </authorList>
    </citation>
    <scope>NUCLEOTIDE SEQUENCE [LARGE SCALE GENOMIC DNA]</scope>
    <source>
        <strain evidence="2 3">KIS18-15</strain>
    </source>
</reference>
<dbReference type="RefSeq" id="WP_135987080.1">
    <property type="nucleotide sequence ID" value="NZ_JAASQM010000003.1"/>
</dbReference>
<dbReference type="AlphaFoldDB" id="A0A4S1WDL6"/>
<proteinExistence type="predicted"/>
<name>A0A4S1WDL6_9SPHN</name>
<evidence type="ECO:0000313" key="3">
    <source>
        <dbReference type="Proteomes" id="UP000309848"/>
    </source>
</evidence>
<evidence type="ECO:0000256" key="1">
    <source>
        <dbReference type="SAM" id="MobiDB-lite"/>
    </source>
</evidence>
<accession>A0A4S1WDL6</accession>